<gene>
    <name evidence="2" type="ORF">OSB1V03_LOCUS22683</name>
</gene>
<protein>
    <submittedName>
        <fullName evidence="2">Uncharacterized protein</fullName>
    </submittedName>
</protein>
<dbReference type="AlphaFoldDB" id="A0A7R9M0L7"/>
<dbReference type="Proteomes" id="UP000759131">
    <property type="component" value="Unassembled WGS sequence"/>
</dbReference>
<evidence type="ECO:0000313" key="3">
    <source>
        <dbReference type="Proteomes" id="UP000759131"/>
    </source>
</evidence>
<dbReference type="EMBL" id="OC904772">
    <property type="protein sequence ID" value="CAD7650070.1"/>
    <property type="molecule type" value="Genomic_DNA"/>
</dbReference>
<keyword evidence="3" id="KW-1185">Reference proteome</keyword>
<feature type="region of interest" description="Disordered" evidence="1">
    <location>
        <begin position="18"/>
        <end position="65"/>
    </location>
</feature>
<proteinExistence type="predicted"/>
<sequence length="65" mass="6947">MDFFFKIMANAVENRMQINGSGGGNRTTSANITSSTGTRSPGMTTTAHPLGAEGLRRSPSNRKMQ</sequence>
<evidence type="ECO:0000313" key="2">
    <source>
        <dbReference type="EMBL" id="CAD7650070.1"/>
    </source>
</evidence>
<feature type="compositionally biased region" description="Polar residues" evidence="1">
    <location>
        <begin position="26"/>
        <end position="47"/>
    </location>
</feature>
<evidence type="ECO:0000256" key="1">
    <source>
        <dbReference type="SAM" id="MobiDB-lite"/>
    </source>
</evidence>
<reference evidence="2" key="1">
    <citation type="submission" date="2020-11" db="EMBL/GenBank/DDBJ databases">
        <authorList>
            <person name="Tran Van P."/>
        </authorList>
    </citation>
    <scope>NUCLEOTIDE SEQUENCE</scope>
</reference>
<name>A0A7R9M0L7_9ACAR</name>
<accession>A0A7R9M0L7</accession>
<dbReference type="EMBL" id="CAJPIZ010050197">
    <property type="protein sequence ID" value="CAG2122738.1"/>
    <property type="molecule type" value="Genomic_DNA"/>
</dbReference>
<organism evidence="2">
    <name type="scientific">Medioppia subpectinata</name>
    <dbReference type="NCBI Taxonomy" id="1979941"/>
    <lineage>
        <taxon>Eukaryota</taxon>
        <taxon>Metazoa</taxon>
        <taxon>Ecdysozoa</taxon>
        <taxon>Arthropoda</taxon>
        <taxon>Chelicerata</taxon>
        <taxon>Arachnida</taxon>
        <taxon>Acari</taxon>
        <taxon>Acariformes</taxon>
        <taxon>Sarcoptiformes</taxon>
        <taxon>Oribatida</taxon>
        <taxon>Brachypylina</taxon>
        <taxon>Oppioidea</taxon>
        <taxon>Oppiidae</taxon>
        <taxon>Medioppia</taxon>
    </lineage>
</organism>